<evidence type="ECO:0000256" key="1">
    <source>
        <dbReference type="ARBA" id="ARBA00022741"/>
    </source>
</evidence>
<gene>
    <name evidence="5" type="ORF">FC87_GL000324</name>
</gene>
<dbReference type="Pfam" id="PF12684">
    <property type="entry name" value="DUF3799"/>
    <property type="match status" value="1"/>
</dbReference>
<protein>
    <recommendedName>
        <fullName evidence="4">Putative exodeoxyribonuclease 8 PDDEXK-like domain-containing protein</fullName>
    </recommendedName>
</protein>
<dbReference type="InterPro" id="IPR011604">
    <property type="entry name" value="PDDEXK-like_dom_sf"/>
</dbReference>
<evidence type="ECO:0000313" key="6">
    <source>
        <dbReference type="Proteomes" id="UP000051586"/>
    </source>
</evidence>
<comment type="caution">
    <text evidence="5">The sequence shown here is derived from an EMBL/GenBank/DDBJ whole genome shotgun (WGS) entry which is preliminary data.</text>
</comment>
<sequence>MSKSIYWNFLQCEDAALAELNGEYRRFQDETPLLVGNYLHSFFESEESHQQFLDDHKKEIFKYGNPEKGMKKAFVDADKMINTLKDDPYFDAIYQGDKEVIVAGTIDGIKWKGKLDCLVLDRGLFLDLKTTQDLHKKYWNAQEHTYQNFAEIHGYILQMAIYQELVKQQFGKKIAPFIIAVSKQDIPDKGIYSIPQELMDDEMNKLIKKQDHIKNVIDGKEKPEACGRCAWCRSKKELTNIIPIDWLKIG</sequence>
<dbReference type="PATRIC" id="fig|1423745.4.peg.341"/>
<dbReference type="Gene3D" id="3.90.320.10">
    <property type="match status" value="1"/>
</dbReference>
<evidence type="ECO:0000256" key="3">
    <source>
        <dbReference type="ARBA" id="ARBA00022840"/>
    </source>
</evidence>
<keyword evidence="2" id="KW-0347">Helicase</keyword>
<keyword evidence="3" id="KW-0067">ATP-binding</keyword>
<organism evidence="5 6">
    <name type="scientific">Fructilactobacillus florum DSM 22689 = JCM 16035</name>
    <dbReference type="NCBI Taxonomy" id="1423745"/>
    <lineage>
        <taxon>Bacteria</taxon>
        <taxon>Bacillati</taxon>
        <taxon>Bacillota</taxon>
        <taxon>Bacilli</taxon>
        <taxon>Lactobacillales</taxon>
        <taxon>Lactobacillaceae</taxon>
        <taxon>Fructilactobacillus</taxon>
    </lineage>
</organism>
<dbReference type="EMBL" id="AYZI01000013">
    <property type="protein sequence ID" value="KRM89808.1"/>
    <property type="molecule type" value="Genomic_DNA"/>
</dbReference>
<dbReference type="InterPro" id="IPR024432">
    <property type="entry name" value="Put_RecE_PDDEXK-like_dom"/>
</dbReference>
<dbReference type="AlphaFoldDB" id="A0A0R2CEX1"/>
<keyword evidence="1" id="KW-0547">Nucleotide-binding</keyword>
<proteinExistence type="predicted"/>
<accession>A0A0R2CEX1</accession>
<dbReference type="STRING" id="1423745.GCA_001311215_02013"/>
<evidence type="ECO:0000256" key="2">
    <source>
        <dbReference type="ARBA" id="ARBA00022806"/>
    </source>
</evidence>
<dbReference type="GO" id="GO:0005524">
    <property type="term" value="F:ATP binding"/>
    <property type="evidence" value="ECO:0007669"/>
    <property type="project" value="UniProtKB-KW"/>
</dbReference>
<evidence type="ECO:0000259" key="4">
    <source>
        <dbReference type="Pfam" id="PF12684"/>
    </source>
</evidence>
<keyword evidence="2" id="KW-0378">Hydrolase</keyword>
<reference evidence="5 6" key="1">
    <citation type="journal article" date="2015" name="Genome Announc.">
        <title>Expanding the biotechnology potential of lactobacilli through comparative genomics of 213 strains and associated genera.</title>
        <authorList>
            <person name="Sun Z."/>
            <person name="Harris H.M."/>
            <person name="McCann A."/>
            <person name="Guo C."/>
            <person name="Argimon S."/>
            <person name="Zhang W."/>
            <person name="Yang X."/>
            <person name="Jeffery I.B."/>
            <person name="Cooney J.C."/>
            <person name="Kagawa T.F."/>
            <person name="Liu W."/>
            <person name="Song Y."/>
            <person name="Salvetti E."/>
            <person name="Wrobel A."/>
            <person name="Rasinkangas P."/>
            <person name="Parkhill J."/>
            <person name="Rea M.C."/>
            <person name="O'Sullivan O."/>
            <person name="Ritari J."/>
            <person name="Douillard F.P."/>
            <person name="Paul Ross R."/>
            <person name="Yang R."/>
            <person name="Briner A.E."/>
            <person name="Felis G.E."/>
            <person name="de Vos W.M."/>
            <person name="Barrangou R."/>
            <person name="Klaenhammer T.R."/>
            <person name="Caufield P.W."/>
            <person name="Cui Y."/>
            <person name="Zhang H."/>
            <person name="O'Toole P.W."/>
        </authorList>
    </citation>
    <scope>NUCLEOTIDE SEQUENCE [LARGE SCALE GENOMIC DNA]</scope>
    <source>
        <strain evidence="5 6">DSM 22689</strain>
    </source>
</reference>
<name>A0A0R2CEX1_9LACO</name>
<dbReference type="GO" id="GO:0004386">
    <property type="term" value="F:helicase activity"/>
    <property type="evidence" value="ECO:0007669"/>
    <property type="project" value="UniProtKB-KW"/>
</dbReference>
<dbReference type="Proteomes" id="UP000051586">
    <property type="component" value="Unassembled WGS sequence"/>
</dbReference>
<feature type="domain" description="Putative exodeoxyribonuclease 8 PDDEXK-like" evidence="4">
    <location>
        <begin position="2"/>
        <end position="234"/>
    </location>
</feature>
<evidence type="ECO:0000313" key="5">
    <source>
        <dbReference type="EMBL" id="KRM89808.1"/>
    </source>
</evidence>